<sequence>MMKTRKLKQEFLNKLISFRKDRRGQISMMVGLLLIPLAGFIGGAIDFTQKISYESKLQATLDSVSIAVAKEIARNNKATDSELKAIGDIIFNTNHQLPSNVTASPYVIIRKNETLTIQQTASLKTGFMGLVGVPKLKIAVVSVVNIKRSDVELTMILDMSGSMGWQNKMSDLKSATKQLVNTLIQDSSGLASMKIAYVPWSRGVLIKNPMNKLVLKNNTAGKYNCSGSRDKPTEKSPAKLPIPVSMNKWGNQESCPKTSILPLTDNKTKLLSAVNSWKAGGGTYSDTGLTWGWGTLSPAWNGLWSTTAAAKPYSKVKKFAVLMTDGDNNTTQADTRSKALCKKMKNKGIKIYSIAFKAGAKAQKLLKKCASSADMYIDASSGTALKEAFQKIADEVGAFYISG</sequence>
<dbReference type="InterPro" id="IPR002035">
    <property type="entry name" value="VWF_A"/>
</dbReference>
<reference key="1">
    <citation type="submission" date="2017-08" db="EMBL/GenBank/DDBJ databases">
        <title>A dynamic microbial community with high functional redundancy inhabits the cold, oxic subseafloor aquifer.</title>
        <authorList>
            <person name="Tully B.J."/>
            <person name="Wheat C.G."/>
            <person name="Glazer B.T."/>
            <person name="Huber J.A."/>
        </authorList>
    </citation>
    <scope>NUCLEOTIDE SEQUENCE [LARGE SCALE GENOMIC DNA]</scope>
</reference>
<evidence type="ECO:0000256" key="1">
    <source>
        <dbReference type="SAM" id="MobiDB-lite"/>
    </source>
</evidence>
<reference evidence="3" key="2">
    <citation type="journal article" date="2018" name="ISME J.">
        <title>A dynamic microbial community with high functional redundancy inhabits the cold, oxic subseafloor aquifer.</title>
        <authorList>
            <person name="Tully B.J."/>
            <person name="Wheat C.G."/>
            <person name="Glazer B.T."/>
            <person name="Huber J.A."/>
        </authorList>
    </citation>
    <scope>NUCLEOTIDE SEQUENCE</scope>
    <source>
        <strain evidence="3">NORP83</strain>
    </source>
</reference>
<dbReference type="SUPFAM" id="SSF53300">
    <property type="entry name" value="vWA-like"/>
    <property type="match status" value="1"/>
</dbReference>
<dbReference type="PROSITE" id="PS50234">
    <property type="entry name" value="VWFA"/>
    <property type="match status" value="1"/>
</dbReference>
<proteinExistence type="predicted"/>
<comment type="caution">
    <text evidence="3">The sequence shown here is derived from an EMBL/GenBank/DDBJ whole genome shotgun (WGS) entry which is preliminary data.</text>
</comment>
<dbReference type="Gene3D" id="3.40.50.410">
    <property type="entry name" value="von Willebrand factor, type A domain"/>
    <property type="match status" value="1"/>
</dbReference>
<feature type="domain" description="VWFA" evidence="2">
    <location>
        <begin position="152"/>
        <end position="392"/>
    </location>
</feature>
<organism evidence="3">
    <name type="scientific">OCS116 cluster bacterium</name>
    <dbReference type="NCBI Taxonomy" id="2030921"/>
    <lineage>
        <taxon>Bacteria</taxon>
        <taxon>Pseudomonadati</taxon>
        <taxon>Pseudomonadota</taxon>
        <taxon>Alphaproteobacteria</taxon>
        <taxon>OCS116 cluster</taxon>
    </lineage>
</organism>
<feature type="compositionally biased region" description="Basic and acidic residues" evidence="1">
    <location>
        <begin position="228"/>
        <end position="237"/>
    </location>
</feature>
<dbReference type="Pfam" id="PF13400">
    <property type="entry name" value="Tad"/>
    <property type="match status" value="1"/>
</dbReference>
<dbReference type="EMBL" id="NVUS01000006">
    <property type="protein sequence ID" value="PCJ01908.1"/>
    <property type="molecule type" value="Genomic_DNA"/>
</dbReference>
<protein>
    <recommendedName>
        <fullName evidence="2">VWFA domain-containing protein</fullName>
    </recommendedName>
</protein>
<dbReference type="Pfam" id="PF00092">
    <property type="entry name" value="VWA"/>
    <property type="match status" value="1"/>
</dbReference>
<evidence type="ECO:0000313" key="3">
    <source>
        <dbReference type="EMBL" id="PCI98910.1"/>
    </source>
</evidence>
<dbReference type="InterPro" id="IPR028087">
    <property type="entry name" value="Tad_N"/>
</dbReference>
<dbReference type="EMBL" id="NVUS01000018">
    <property type="protein sequence ID" value="PCI98910.1"/>
    <property type="molecule type" value="Genomic_DNA"/>
</dbReference>
<gene>
    <name evidence="4" type="ORF">COB13_06995</name>
    <name evidence="3" type="ORF">COB13_12535</name>
</gene>
<dbReference type="InterPro" id="IPR036465">
    <property type="entry name" value="vWFA_dom_sf"/>
</dbReference>
<name>A0A2A4YW98_9PROT</name>
<dbReference type="AlphaFoldDB" id="A0A2A4YW98"/>
<evidence type="ECO:0000259" key="2">
    <source>
        <dbReference type="PROSITE" id="PS50234"/>
    </source>
</evidence>
<evidence type="ECO:0000313" key="4">
    <source>
        <dbReference type="EMBL" id="PCJ01908.1"/>
    </source>
</evidence>
<feature type="region of interest" description="Disordered" evidence="1">
    <location>
        <begin position="224"/>
        <end position="247"/>
    </location>
</feature>
<accession>A0A2A4YW98</accession>